<dbReference type="GeneID" id="43663973"/>
<sequence>MKRKDIASWLDRVQTEPNISPPSTHTDEDYRRRRRNISRSGASSPRRWSRPVHTDDVDSLSTDLTDRTRFDAPTRSSAPARQRSPVRELLNELPLSKPSINCIRPKSIPLPDFVLSLRKTLGHDFGSKIIPIGLRTKSTRPGRGCRCTWLCLGRHY</sequence>
<gene>
    <name evidence="2" type="ORF">BDV37DRAFT_167705</name>
</gene>
<accession>A0A5N7D680</accession>
<feature type="compositionally biased region" description="Polar residues" evidence="1">
    <location>
        <begin position="15"/>
        <end position="24"/>
    </location>
</feature>
<keyword evidence="3" id="KW-1185">Reference proteome</keyword>
<evidence type="ECO:0000256" key="1">
    <source>
        <dbReference type="SAM" id="MobiDB-lite"/>
    </source>
</evidence>
<proteinExistence type="predicted"/>
<protein>
    <submittedName>
        <fullName evidence="2">Uncharacterized protein</fullName>
    </submittedName>
</protein>
<organism evidence="2 3">
    <name type="scientific">Aspergillus pseudonomiae</name>
    <dbReference type="NCBI Taxonomy" id="1506151"/>
    <lineage>
        <taxon>Eukaryota</taxon>
        <taxon>Fungi</taxon>
        <taxon>Dikarya</taxon>
        <taxon>Ascomycota</taxon>
        <taxon>Pezizomycotina</taxon>
        <taxon>Eurotiomycetes</taxon>
        <taxon>Eurotiomycetidae</taxon>
        <taxon>Eurotiales</taxon>
        <taxon>Aspergillaceae</taxon>
        <taxon>Aspergillus</taxon>
        <taxon>Aspergillus subgen. Circumdati</taxon>
    </lineage>
</organism>
<dbReference type="OrthoDB" id="5426977at2759"/>
<dbReference type="RefSeq" id="XP_031939234.1">
    <property type="nucleotide sequence ID" value="XM_032079282.1"/>
</dbReference>
<dbReference type="EMBL" id="ML736794">
    <property type="protein sequence ID" value="KAE8401915.1"/>
    <property type="molecule type" value="Genomic_DNA"/>
</dbReference>
<evidence type="ECO:0000313" key="2">
    <source>
        <dbReference type="EMBL" id="KAE8401915.1"/>
    </source>
</evidence>
<feature type="region of interest" description="Disordered" evidence="1">
    <location>
        <begin position="1"/>
        <end position="84"/>
    </location>
</feature>
<name>A0A5N7D680_9EURO</name>
<dbReference type="Proteomes" id="UP000325579">
    <property type="component" value="Unassembled WGS sequence"/>
</dbReference>
<dbReference type="AlphaFoldDB" id="A0A5N7D680"/>
<evidence type="ECO:0000313" key="3">
    <source>
        <dbReference type="Proteomes" id="UP000325579"/>
    </source>
</evidence>
<reference evidence="2 3" key="1">
    <citation type="submission" date="2019-04" db="EMBL/GenBank/DDBJ databases">
        <authorList>
            <consortium name="DOE Joint Genome Institute"/>
            <person name="Mondo S."/>
            <person name="Kjaerbolling I."/>
            <person name="Vesth T."/>
            <person name="Frisvad J.C."/>
            <person name="Nybo J.L."/>
            <person name="Theobald S."/>
            <person name="Kildgaard S."/>
            <person name="Isbrandt T."/>
            <person name="Kuo A."/>
            <person name="Sato A."/>
            <person name="Lyhne E.K."/>
            <person name="Kogle M.E."/>
            <person name="Wiebenga A."/>
            <person name="Kun R.S."/>
            <person name="Lubbers R.J."/>
            <person name="Makela M.R."/>
            <person name="Barry K."/>
            <person name="Chovatia M."/>
            <person name="Clum A."/>
            <person name="Daum C."/>
            <person name="Haridas S."/>
            <person name="He G."/>
            <person name="LaButti K."/>
            <person name="Lipzen A."/>
            <person name="Riley R."/>
            <person name="Salamov A."/>
            <person name="Simmons B.A."/>
            <person name="Magnuson J.K."/>
            <person name="Henrissat B."/>
            <person name="Mortensen U.H."/>
            <person name="Larsen T.O."/>
            <person name="Devries R.P."/>
            <person name="Grigoriev I.V."/>
            <person name="Machida M."/>
            <person name="Baker S.E."/>
            <person name="Andersen M.R."/>
            <person name="Cantor M.N."/>
            <person name="Hua S.X."/>
        </authorList>
    </citation>
    <scope>NUCLEOTIDE SEQUENCE [LARGE SCALE GENOMIC DNA]</scope>
    <source>
        <strain evidence="2 3">CBS 119388</strain>
    </source>
</reference>